<name>A0A815YQI8_9BILA</name>
<dbReference type="Proteomes" id="UP000663832">
    <property type="component" value="Unassembled WGS sequence"/>
</dbReference>
<feature type="transmembrane region" description="Helical" evidence="1">
    <location>
        <begin position="12"/>
        <end position="30"/>
    </location>
</feature>
<protein>
    <submittedName>
        <fullName evidence="3">Uncharacterized protein</fullName>
    </submittedName>
</protein>
<feature type="transmembrane region" description="Helical" evidence="1">
    <location>
        <begin position="141"/>
        <end position="163"/>
    </location>
</feature>
<gene>
    <name evidence="2" type="ORF">BJG266_LOCUS9965</name>
    <name evidence="3" type="ORF">QVE165_LOCUS49018</name>
</gene>
<organism evidence="3 4">
    <name type="scientific">Adineta steineri</name>
    <dbReference type="NCBI Taxonomy" id="433720"/>
    <lineage>
        <taxon>Eukaryota</taxon>
        <taxon>Metazoa</taxon>
        <taxon>Spiralia</taxon>
        <taxon>Gnathifera</taxon>
        <taxon>Rotifera</taxon>
        <taxon>Eurotatoria</taxon>
        <taxon>Bdelloidea</taxon>
        <taxon>Adinetida</taxon>
        <taxon>Adinetidae</taxon>
        <taxon>Adineta</taxon>
    </lineage>
</organism>
<evidence type="ECO:0000313" key="2">
    <source>
        <dbReference type="EMBL" id="CAF0891349.1"/>
    </source>
</evidence>
<feature type="transmembrane region" description="Helical" evidence="1">
    <location>
        <begin position="114"/>
        <end position="135"/>
    </location>
</feature>
<dbReference type="Proteomes" id="UP000663877">
    <property type="component" value="Unassembled WGS sequence"/>
</dbReference>
<dbReference type="AlphaFoldDB" id="A0A815YQI8"/>
<keyword evidence="4" id="KW-1185">Reference proteome</keyword>
<dbReference type="OrthoDB" id="10222156at2759"/>
<keyword evidence="1" id="KW-0472">Membrane</keyword>
<accession>A0A815YQI8</accession>
<proteinExistence type="predicted"/>
<evidence type="ECO:0000313" key="4">
    <source>
        <dbReference type="Proteomes" id="UP000663832"/>
    </source>
</evidence>
<comment type="caution">
    <text evidence="3">The sequence shown here is derived from an EMBL/GenBank/DDBJ whole genome shotgun (WGS) entry which is preliminary data.</text>
</comment>
<dbReference type="EMBL" id="CAJNOM010000861">
    <property type="protein sequence ID" value="CAF1572655.1"/>
    <property type="molecule type" value="Genomic_DNA"/>
</dbReference>
<keyword evidence="1" id="KW-1133">Transmembrane helix</keyword>
<evidence type="ECO:0000256" key="1">
    <source>
        <dbReference type="SAM" id="Phobius"/>
    </source>
</evidence>
<evidence type="ECO:0000313" key="3">
    <source>
        <dbReference type="EMBL" id="CAF1572655.1"/>
    </source>
</evidence>
<feature type="transmembrane region" description="Helical" evidence="1">
    <location>
        <begin position="88"/>
        <end position="107"/>
    </location>
</feature>
<dbReference type="EMBL" id="CAJNOI010000034">
    <property type="protein sequence ID" value="CAF0891349.1"/>
    <property type="molecule type" value="Genomic_DNA"/>
</dbReference>
<reference evidence="3" key="1">
    <citation type="submission" date="2021-02" db="EMBL/GenBank/DDBJ databases">
        <authorList>
            <person name="Nowell W R."/>
        </authorList>
    </citation>
    <scope>NUCLEOTIDE SEQUENCE</scope>
</reference>
<sequence>MRIHFGLDINREMHAAGYAMALVMYIISHYDTLYNLKTSHESVLKLRMPNVTSNGTDLYCGIPYDDCRCSVVSVKYCLTDTQLKLSRIVPIVLFVVQIYLAHELFTLSGDHKHLLICALWITSMFVLIGIIALIYRSSCYHGHTLSILAGTGYLLFTSFVFALNSHKSASSVIQSNNFITNVQRYQMTDSEALV</sequence>
<keyword evidence="1" id="KW-0812">Transmembrane</keyword>